<dbReference type="FunFam" id="1.10.510.10:FF:000571">
    <property type="entry name" value="Maternal embryonic leucine zipper kinase"/>
    <property type="match status" value="1"/>
</dbReference>
<proteinExistence type="inferred from homology"/>
<dbReference type="VEuPathDB" id="TrichDB:TRFO_39219"/>
<dbReference type="GO" id="GO:0005737">
    <property type="term" value="C:cytoplasm"/>
    <property type="evidence" value="ECO:0007669"/>
    <property type="project" value="TreeGrafter"/>
</dbReference>
<comment type="similarity">
    <text evidence="4">Belongs to the protein kinase superfamily.</text>
</comment>
<dbReference type="EMBL" id="MLAK01001305">
    <property type="protein sequence ID" value="OHS94582.1"/>
    <property type="molecule type" value="Genomic_DNA"/>
</dbReference>
<evidence type="ECO:0000313" key="8">
    <source>
        <dbReference type="Proteomes" id="UP000179807"/>
    </source>
</evidence>
<feature type="compositionally biased region" description="Basic and acidic residues" evidence="5">
    <location>
        <begin position="251"/>
        <end position="270"/>
    </location>
</feature>
<name>A0A1J4J5S6_9EUKA</name>
<dbReference type="SMART" id="SM00220">
    <property type="entry name" value="S_TKc"/>
    <property type="match status" value="1"/>
</dbReference>
<keyword evidence="7" id="KW-0418">Kinase</keyword>
<dbReference type="InterPro" id="IPR045269">
    <property type="entry name" value="Atg1-like"/>
</dbReference>
<dbReference type="Gene3D" id="3.30.200.20">
    <property type="entry name" value="Phosphorylase Kinase, domain 1"/>
    <property type="match status" value="1"/>
</dbReference>
<dbReference type="InterPro" id="IPR017441">
    <property type="entry name" value="Protein_kinase_ATP_BS"/>
</dbReference>
<comment type="caution">
    <text evidence="7">The sequence shown here is derived from an EMBL/GenBank/DDBJ whole genome shotgun (WGS) entry which is preliminary data.</text>
</comment>
<dbReference type="PROSITE" id="PS50011">
    <property type="entry name" value="PROTEIN_KINASE_DOM"/>
    <property type="match status" value="1"/>
</dbReference>
<dbReference type="RefSeq" id="XP_068347719.1">
    <property type="nucleotide sequence ID" value="XM_068512511.1"/>
</dbReference>
<gene>
    <name evidence="7" type="primary">mlkA</name>
    <name evidence="7" type="ORF">TRFO_39219</name>
</gene>
<evidence type="ECO:0000256" key="3">
    <source>
        <dbReference type="PROSITE-ProRule" id="PRU10141"/>
    </source>
</evidence>
<organism evidence="7 8">
    <name type="scientific">Tritrichomonas foetus</name>
    <dbReference type="NCBI Taxonomy" id="1144522"/>
    <lineage>
        <taxon>Eukaryota</taxon>
        <taxon>Metamonada</taxon>
        <taxon>Parabasalia</taxon>
        <taxon>Tritrichomonadida</taxon>
        <taxon>Tritrichomonadidae</taxon>
        <taxon>Tritrichomonas</taxon>
    </lineage>
</organism>
<dbReference type="AlphaFoldDB" id="A0A1J4J5S6"/>
<dbReference type="Gene3D" id="1.10.510.10">
    <property type="entry name" value="Transferase(Phosphotransferase) domain 1"/>
    <property type="match status" value="1"/>
</dbReference>
<dbReference type="InterPro" id="IPR000719">
    <property type="entry name" value="Prot_kinase_dom"/>
</dbReference>
<dbReference type="SUPFAM" id="SSF56112">
    <property type="entry name" value="Protein kinase-like (PK-like)"/>
    <property type="match status" value="1"/>
</dbReference>
<dbReference type="GO" id="GO:0010506">
    <property type="term" value="P:regulation of autophagy"/>
    <property type="evidence" value="ECO:0007669"/>
    <property type="project" value="InterPro"/>
</dbReference>
<evidence type="ECO:0000313" key="7">
    <source>
        <dbReference type="EMBL" id="OHS94582.1"/>
    </source>
</evidence>
<accession>A0A1J4J5S6</accession>
<protein>
    <submittedName>
        <fullName evidence="7">Myosin light chain kinase A</fullName>
    </submittedName>
</protein>
<dbReference type="PROSITE" id="PS00107">
    <property type="entry name" value="PROTEIN_KINASE_ATP"/>
    <property type="match status" value="1"/>
</dbReference>
<keyword evidence="4" id="KW-0723">Serine/threonine-protein kinase</keyword>
<feature type="binding site" evidence="3">
    <location>
        <position position="38"/>
    </location>
    <ligand>
        <name>ATP</name>
        <dbReference type="ChEBI" id="CHEBI:30616"/>
    </ligand>
</feature>
<keyword evidence="8" id="KW-1185">Reference proteome</keyword>
<dbReference type="GO" id="GO:0004674">
    <property type="term" value="F:protein serine/threonine kinase activity"/>
    <property type="evidence" value="ECO:0007669"/>
    <property type="project" value="UniProtKB-KW"/>
</dbReference>
<evidence type="ECO:0000256" key="4">
    <source>
        <dbReference type="RuleBase" id="RU000304"/>
    </source>
</evidence>
<feature type="domain" description="Protein kinase" evidence="6">
    <location>
        <begin position="9"/>
        <end position="306"/>
    </location>
</feature>
<evidence type="ECO:0000256" key="5">
    <source>
        <dbReference type="SAM" id="MobiDB-lite"/>
    </source>
</evidence>
<dbReference type="InterPro" id="IPR011009">
    <property type="entry name" value="Kinase-like_dom_sf"/>
</dbReference>
<evidence type="ECO:0000256" key="1">
    <source>
        <dbReference type="ARBA" id="ARBA00022741"/>
    </source>
</evidence>
<evidence type="ECO:0000256" key="2">
    <source>
        <dbReference type="ARBA" id="ARBA00022840"/>
    </source>
</evidence>
<dbReference type="PROSITE" id="PS00108">
    <property type="entry name" value="PROTEIN_KINASE_ST"/>
    <property type="match status" value="1"/>
</dbReference>
<dbReference type="OrthoDB" id="1739at2759"/>
<dbReference type="InterPro" id="IPR008271">
    <property type="entry name" value="Ser/Thr_kinase_AS"/>
</dbReference>
<keyword evidence="2 3" id="KW-0067">ATP-binding</keyword>
<dbReference type="GeneID" id="94847215"/>
<sequence>MMFSTISHYKILYPIGEGASSVVYNGVDLETDAEVAIKIITLETDEKKRQIQIAGIKNEVQNMRSINHFNIIQLLDVIETPTNIYLIMEYAKSGSLAGRLFYGEPLEEEKAKKIFKQIASAFSYLHNVKNIVHRDLKIDNILLTKENHVKLSDFGFSRHVDSNQEIMRTRCGSPCYASPELIKGQGYTKKTDIWSLGVILYIMVTGVPPFLDSNLQKLFNKIVSDPLTFPDEDSGKPLNSSCSNFVMNNSKENDQNQQKEDGFKSHHPDEKPIHLIESLKNLLRMMLHKDYTQRADINEVLNSDWLKENQNVSKIFSDVPSIVRLNDNIKWSSGISLNPPKPISKTVPIPTANSVVRIGKTRGFIKNAMAFQIPVCRSVAKTTIKTVKKNSLVPDSYKY</sequence>
<dbReference type="PANTHER" id="PTHR24348">
    <property type="entry name" value="SERINE/THREONINE-PROTEIN KINASE UNC-51-RELATED"/>
    <property type="match status" value="1"/>
</dbReference>
<dbReference type="PANTHER" id="PTHR24348:SF68">
    <property type="entry name" value="SERINE_THREONINE-PROTEIN KINASE ATG1C"/>
    <property type="match status" value="1"/>
</dbReference>
<reference evidence="7" key="1">
    <citation type="submission" date="2016-10" db="EMBL/GenBank/DDBJ databases">
        <authorList>
            <person name="Benchimol M."/>
            <person name="Almeida L.G."/>
            <person name="Vasconcelos A.T."/>
            <person name="Perreira-Neves A."/>
            <person name="Rosa I.A."/>
            <person name="Tasca T."/>
            <person name="Bogo M.R."/>
            <person name="de Souza W."/>
        </authorList>
    </citation>
    <scope>NUCLEOTIDE SEQUENCE [LARGE SCALE GENOMIC DNA]</scope>
    <source>
        <strain evidence="7">K</strain>
    </source>
</reference>
<dbReference type="GO" id="GO:0005524">
    <property type="term" value="F:ATP binding"/>
    <property type="evidence" value="ECO:0007669"/>
    <property type="project" value="UniProtKB-UniRule"/>
</dbReference>
<keyword evidence="7" id="KW-0808">Transferase</keyword>
<keyword evidence="1 3" id="KW-0547">Nucleotide-binding</keyword>
<dbReference type="Proteomes" id="UP000179807">
    <property type="component" value="Unassembled WGS sequence"/>
</dbReference>
<dbReference type="Pfam" id="PF00069">
    <property type="entry name" value="Pkinase"/>
    <property type="match status" value="1"/>
</dbReference>
<feature type="region of interest" description="Disordered" evidence="5">
    <location>
        <begin position="246"/>
        <end position="270"/>
    </location>
</feature>
<evidence type="ECO:0000259" key="6">
    <source>
        <dbReference type="PROSITE" id="PS50011"/>
    </source>
</evidence>